<dbReference type="PANTHER" id="PTHR42685">
    <property type="entry name" value="GERANYLGERANYL DIPHOSPHATE REDUCTASE"/>
    <property type="match status" value="1"/>
</dbReference>
<protein>
    <submittedName>
        <fullName evidence="2">NAD(P)/FAD-dependent oxidoreductase</fullName>
        <ecNumber evidence="2">1.-.-.-</ecNumber>
    </submittedName>
</protein>
<dbReference type="EC" id="1.-.-.-" evidence="2"/>
<dbReference type="PANTHER" id="PTHR42685:SF22">
    <property type="entry name" value="CONDITIONED MEDIUM FACTOR RECEPTOR 1"/>
    <property type="match status" value="1"/>
</dbReference>
<accession>A0ABW2WT58</accession>
<evidence type="ECO:0000313" key="2">
    <source>
        <dbReference type="EMBL" id="MFD0623160.1"/>
    </source>
</evidence>
<dbReference type="EMBL" id="JBHTGL010000008">
    <property type="protein sequence ID" value="MFD0623160.1"/>
    <property type="molecule type" value="Genomic_DNA"/>
</dbReference>
<keyword evidence="3" id="KW-1185">Reference proteome</keyword>
<dbReference type="InterPro" id="IPR036188">
    <property type="entry name" value="FAD/NAD-bd_sf"/>
</dbReference>
<evidence type="ECO:0000313" key="3">
    <source>
        <dbReference type="Proteomes" id="UP001596915"/>
    </source>
</evidence>
<feature type="region of interest" description="Disordered" evidence="1">
    <location>
        <begin position="467"/>
        <end position="490"/>
    </location>
</feature>
<comment type="caution">
    <text evidence="2">The sequence shown here is derived from an EMBL/GenBank/DDBJ whole genome shotgun (WGS) entry which is preliminary data.</text>
</comment>
<proteinExistence type="predicted"/>
<organism evidence="2 3">
    <name type="scientific">Streptomyces sanglieri</name>
    <dbReference type="NCBI Taxonomy" id="193460"/>
    <lineage>
        <taxon>Bacteria</taxon>
        <taxon>Bacillati</taxon>
        <taxon>Actinomycetota</taxon>
        <taxon>Actinomycetes</taxon>
        <taxon>Kitasatosporales</taxon>
        <taxon>Streptomycetaceae</taxon>
        <taxon>Streptomyces</taxon>
    </lineage>
</organism>
<dbReference type="GO" id="GO:0016491">
    <property type="term" value="F:oxidoreductase activity"/>
    <property type="evidence" value="ECO:0007669"/>
    <property type="project" value="UniProtKB-KW"/>
</dbReference>
<dbReference type="Proteomes" id="UP001596915">
    <property type="component" value="Unassembled WGS sequence"/>
</dbReference>
<sequence>MTRVAIVGGGIGGLAAALFLGRRGHPVTLFERDGRRPGPDLDRDFFDWDRPGVPQAVQPHGLLAPVRTVLRAEVPDVYRAMLRMGARERNEFEWFDDPGPARPGDEDLVTIQTRRIVLEAALHDAVHRESGVEVRPGEPVEGLLIDGRGDIPQVTGVRSASGTHDADLVLDAGGRRSPVPRWLSGAGCRDAVVENHRVEIAYFCRWYRLRPDGPRDAGRVKAGSSSAFAVGGVFPSDNGIFAASLTVSTADPTRAALRDPAVFERVARTFPAIAAWLALGPEPVSGVLTMGGLHNRWSTPADADGPVVTGLVGVGDSVAYTNPTMGQGVAMALEAAQWVAQNARAASDPAAFTGAYHRWLSQTLRLRFDAQAVADRADAAQLRDPARVSTDPPTAAARERAALAACAFDDPLVMRARAKVRHLQLTADQAYSTEEVRARLAHWLDQHPDFAPRFDGPDRAEWESAMGRTENAVKQTEETDRTQRAIRPGH</sequence>
<name>A0ABW2WT58_9ACTN</name>
<keyword evidence="2" id="KW-0560">Oxidoreductase</keyword>
<dbReference type="InterPro" id="IPR050407">
    <property type="entry name" value="Geranylgeranyl_reductase"/>
</dbReference>
<dbReference type="SUPFAM" id="SSF51905">
    <property type="entry name" value="FAD/NAD(P)-binding domain"/>
    <property type="match status" value="1"/>
</dbReference>
<reference evidence="3" key="1">
    <citation type="journal article" date="2019" name="Int. J. Syst. Evol. Microbiol.">
        <title>The Global Catalogue of Microorganisms (GCM) 10K type strain sequencing project: providing services to taxonomists for standard genome sequencing and annotation.</title>
        <authorList>
            <consortium name="The Broad Institute Genomics Platform"/>
            <consortium name="The Broad Institute Genome Sequencing Center for Infectious Disease"/>
            <person name="Wu L."/>
            <person name="Ma J."/>
        </authorList>
    </citation>
    <scope>NUCLEOTIDE SEQUENCE [LARGE SCALE GENOMIC DNA]</scope>
    <source>
        <strain evidence="3">JCM 12607</strain>
    </source>
</reference>
<dbReference type="Pfam" id="PF13450">
    <property type="entry name" value="NAD_binding_8"/>
    <property type="match status" value="1"/>
</dbReference>
<evidence type="ECO:0000256" key="1">
    <source>
        <dbReference type="SAM" id="MobiDB-lite"/>
    </source>
</evidence>
<dbReference type="PRINTS" id="PR00420">
    <property type="entry name" value="RNGMNOXGNASE"/>
</dbReference>
<gene>
    <name evidence="2" type="ORF">ACFQ2K_10430</name>
</gene>
<dbReference type="Gene3D" id="3.50.50.60">
    <property type="entry name" value="FAD/NAD(P)-binding domain"/>
    <property type="match status" value="1"/>
</dbReference>